<proteinExistence type="predicted"/>
<protein>
    <submittedName>
        <fullName evidence="2">Uncharacterized protein</fullName>
    </submittedName>
</protein>
<feature type="region of interest" description="Disordered" evidence="1">
    <location>
        <begin position="549"/>
        <end position="568"/>
    </location>
</feature>
<evidence type="ECO:0000256" key="1">
    <source>
        <dbReference type="SAM" id="MobiDB-lite"/>
    </source>
</evidence>
<dbReference type="EMBL" id="VICG01000012">
    <property type="protein sequence ID" value="KAA8566696.1"/>
    <property type="molecule type" value="Genomic_DNA"/>
</dbReference>
<keyword evidence="3" id="KW-1185">Reference proteome</keyword>
<gene>
    <name evidence="2" type="ORF">EYC84_009229</name>
</gene>
<dbReference type="InterPro" id="IPR011989">
    <property type="entry name" value="ARM-like"/>
</dbReference>
<accession>A0A5M9JG51</accession>
<dbReference type="Gene3D" id="1.25.10.10">
    <property type="entry name" value="Leucine-rich Repeat Variant"/>
    <property type="match status" value="1"/>
</dbReference>
<dbReference type="VEuPathDB" id="FungiDB:MFRU_044g00270"/>
<evidence type="ECO:0000313" key="2">
    <source>
        <dbReference type="EMBL" id="KAA8566696.1"/>
    </source>
</evidence>
<organism evidence="2 3">
    <name type="scientific">Monilinia fructicola</name>
    <name type="common">Brown rot fungus</name>
    <name type="synonym">Ciboria fructicola</name>
    <dbReference type="NCBI Taxonomy" id="38448"/>
    <lineage>
        <taxon>Eukaryota</taxon>
        <taxon>Fungi</taxon>
        <taxon>Dikarya</taxon>
        <taxon>Ascomycota</taxon>
        <taxon>Pezizomycotina</taxon>
        <taxon>Leotiomycetes</taxon>
        <taxon>Helotiales</taxon>
        <taxon>Sclerotiniaceae</taxon>
        <taxon>Monilinia</taxon>
    </lineage>
</organism>
<dbReference type="InterPro" id="IPR016024">
    <property type="entry name" value="ARM-type_fold"/>
</dbReference>
<comment type="caution">
    <text evidence="2">The sequence shown here is derived from an EMBL/GenBank/DDBJ whole genome shotgun (WGS) entry which is preliminary data.</text>
</comment>
<dbReference type="Proteomes" id="UP000322873">
    <property type="component" value="Unassembled WGS sequence"/>
</dbReference>
<sequence>MLIIGQQSTKNPSTRSMIYELLDGSTYEQKLALDSCHGSQDVNLPLQYLAGGSLSKWLQSRAMHLVELLGTDDQILNALSSVPLKLQIRSLSRMKYSKRWRRLKTRTGVIDQYLEGIVAKEESSVFRRIFPLSSSQYVSENLPRLVAKLSERDWLRLATNHPSIVQTQLEVWINGPEPVNPVFLSIINSIVSKWTSQRPDAALKLLTSMAEKIPISNLPLQELLSANPDACIKLVLEKDDVALEKLSFDNDILKRLSLEHTLTVFEYNKISTWDFQALTHEQRSVLYPVIRHIWRSKEGVLNSSIVSHLPNPYRLEEARRHITLSAFEAKPSDRISYIGLTPWAEGIELQRPFLHSKDAEIRSSALKCQIKSAMFDETYVSNALNLVIRYRNDQDPVRLAMLRALSKIPGGRWNEEHLPNLEKIIRQALEASDLSQSKHYGPESERRLLFPSLCHEHRPWIYRKWTQKQQEKFASILETRVEEDKDMIYEDSSYIRTLGLLNFIDPKILSHLATSSITTVYESAIKALAKFDTGSGYKVILSLLPSSDEDGIPAQNDPKDDETNKGSQRAKMATYSLKHIIQSMSAPQAFKLLTDIPRQRITIGKEVIRLIGTLETDEAYEFLIKTSTDETLHPDSCTAVLQALSHEFYLSKPQTWDIYQSTASKTTEDDMEIQKSLLAIIASLFSIPSIISNSSIIQNILEILLNLLSSPSTELRIQTLGTLSTTPRLPFEFSQKGYNSLQTRLQELLQARNIDEQHATARVIYTLFASNPSSTIFPTIFLPLTKPQEITLKTRNLLRVLIDEYSSYVGWDSAGSRPLVATTSLILGYLAECSITRKLRIQLLFCGFGLAFEELKSGVAGMVEEGLSPDALVEMVRKLGVWVERRGREAQVAELEGLLGTMGVEGRRLALVCLVKGAERWGWDAPRKGRLEIFRGEEEELGVREAAWDVVVPGEGGGERRRKTRRS</sequence>
<evidence type="ECO:0000313" key="3">
    <source>
        <dbReference type="Proteomes" id="UP000322873"/>
    </source>
</evidence>
<name>A0A5M9JG51_MONFR</name>
<dbReference type="SUPFAM" id="SSF48371">
    <property type="entry name" value="ARM repeat"/>
    <property type="match status" value="1"/>
</dbReference>
<reference evidence="2 3" key="1">
    <citation type="submission" date="2019-06" db="EMBL/GenBank/DDBJ databases">
        <title>Genome Sequence of the Brown Rot Fungal Pathogen Monilinia fructicola.</title>
        <authorList>
            <person name="De Miccolis Angelini R.M."/>
            <person name="Landi L."/>
            <person name="Abate D."/>
            <person name="Pollastro S."/>
            <person name="Romanazzi G."/>
            <person name="Faretra F."/>
        </authorList>
    </citation>
    <scope>NUCLEOTIDE SEQUENCE [LARGE SCALE GENOMIC DNA]</scope>
    <source>
        <strain evidence="2 3">Mfrc123</strain>
    </source>
</reference>
<dbReference type="AlphaFoldDB" id="A0A5M9JG51"/>